<sequence>MKNNEYPEIMLPERACELCGFDGGNALELHAGEDVLVIHKEQMTAIEMVHVISMLSEMSTDLTVALAKACGRCNNCGGEDDDTGENDPAQWVESCSLCRDLLDDSQNIYIPDYLLKEAGISSSAKLEASADRDGGEITVTEAGNQFDISDVPPGILTVLAQSGICLAELDELIMLEEIVYGK</sequence>
<keyword evidence="2" id="KW-1185">Reference proteome</keyword>
<dbReference type="RefSeq" id="WP_227017784.1">
    <property type="nucleotide sequence ID" value="NZ_JAGSND010000003.1"/>
</dbReference>
<gene>
    <name evidence="1" type="ORF">KCX82_07230</name>
</gene>
<protein>
    <submittedName>
        <fullName evidence="1">Uncharacterized protein</fullName>
    </submittedName>
</protein>
<accession>A0A8J7VYW3</accession>
<dbReference type="EMBL" id="JAGSND010000003">
    <property type="protein sequence ID" value="MBR0597657.1"/>
    <property type="molecule type" value="Genomic_DNA"/>
</dbReference>
<dbReference type="AlphaFoldDB" id="A0A8J7VYW3"/>
<name>A0A8J7VYW3_9FIRM</name>
<dbReference type="Proteomes" id="UP000675664">
    <property type="component" value="Unassembled WGS sequence"/>
</dbReference>
<comment type="caution">
    <text evidence="1">The sequence shown here is derived from an EMBL/GenBank/DDBJ whole genome shotgun (WGS) entry which is preliminary data.</text>
</comment>
<reference evidence="1" key="1">
    <citation type="submission" date="2021-04" db="EMBL/GenBank/DDBJ databases">
        <title>Sinoanaerobacter chloroacetimidivorans sp. nov., an obligate anaerobic bacterium isolated from anaerobic sludge.</title>
        <authorList>
            <person name="Bao Y."/>
        </authorList>
    </citation>
    <scope>NUCLEOTIDE SEQUENCE</scope>
    <source>
        <strain evidence="1">BAD-6</strain>
    </source>
</reference>
<proteinExistence type="predicted"/>
<evidence type="ECO:0000313" key="1">
    <source>
        <dbReference type="EMBL" id="MBR0597657.1"/>
    </source>
</evidence>
<evidence type="ECO:0000313" key="2">
    <source>
        <dbReference type="Proteomes" id="UP000675664"/>
    </source>
</evidence>
<reference evidence="1" key="2">
    <citation type="submission" date="2021-04" db="EMBL/GenBank/DDBJ databases">
        <authorList>
            <person name="Liu J."/>
        </authorList>
    </citation>
    <scope>NUCLEOTIDE SEQUENCE</scope>
    <source>
        <strain evidence="1">BAD-6</strain>
    </source>
</reference>
<organism evidence="1 2">
    <name type="scientific">Sinanaerobacter chloroacetimidivorans</name>
    <dbReference type="NCBI Taxonomy" id="2818044"/>
    <lineage>
        <taxon>Bacteria</taxon>
        <taxon>Bacillati</taxon>
        <taxon>Bacillota</taxon>
        <taxon>Clostridia</taxon>
        <taxon>Peptostreptococcales</taxon>
        <taxon>Anaerovoracaceae</taxon>
        <taxon>Sinanaerobacter</taxon>
    </lineage>
</organism>